<dbReference type="Pfam" id="PF00583">
    <property type="entry name" value="Acetyltransf_1"/>
    <property type="match status" value="1"/>
</dbReference>
<gene>
    <name evidence="4" type="ORF">IAA72_03645</name>
</gene>
<dbReference type="CDD" id="cd04301">
    <property type="entry name" value="NAT_SF"/>
    <property type="match status" value="1"/>
</dbReference>
<keyword evidence="1" id="KW-0808">Transferase</keyword>
<feature type="domain" description="N-acetyltransferase" evidence="3">
    <location>
        <begin position="1"/>
        <end position="172"/>
    </location>
</feature>
<dbReference type="PANTHER" id="PTHR43877">
    <property type="entry name" value="AMINOALKYLPHOSPHONATE N-ACETYLTRANSFERASE-RELATED-RELATED"/>
    <property type="match status" value="1"/>
</dbReference>
<name>A0A9D9ND88_9SPIO</name>
<dbReference type="SUPFAM" id="SSF55729">
    <property type="entry name" value="Acyl-CoA N-acyltransferases (Nat)"/>
    <property type="match status" value="1"/>
</dbReference>
<sequence length="172" mass="19201">MIRKAERKDIVAVAAIYDEIHAAEERGEITVGWERGVYPTESTAENAFNCGELFVEETEGRIVAAAIINRKQVDVYKDGDWLYKADDGNIMVLHTLVVSPSASGKGCGKAFVAFYEEYALKNNCHVLRMDTNERNEKARAMYRKLGYREAGIIPTVFNGIPGVGLVLLEKRI</sequence>
<comment type="caution">
    <text evidence="4">The sequence shown here is derived from an EMBL/GenBank/DDBJ whole genome shotgun (WGS) entry which is preliminary data.</text>
</comment>
<proteinExistence type="predicted"/>
<evidence type="ECO:0000259" key="3">
    <source>
        <dbReference type="PROSITE" id="PS51186"/>
    </source>
</evidence>
<dbReference type="PROSITE" id="PS51186">
    <property type="entry name" value="GNAT"/>
    <property type="match status" value="1"/>
</dbReference>
<dbReference type="EMBL" id="JADIMF010000058">
    <property type="protein sequence ID" value="MBO8468860.1"/>
    <property type="molecule type" value="Genomic_DNA"/>
</dbReference>
<dbReference type="InterPro" id="IPR016181">
    <property type="entry name" value="Acyl_CoA_acyltransferase"/>
</dbReference>
<evidence type="ECO:0000313" key="5">
    <source>
        <dbReference type="Proteomes" id="UP000810292"/>
    </source>
</evidence>
<dbReference type="Gene3D" id="3.40.630.30">
    <property type="match status" value="1"/>
</dbReference>
<keyword evidence="2" id="KW-0012">Acyltransferase</keyword>
<organism evidence="4 5">
    <name type="scientific">Candidatus Ornithospirochaeta stercoravium</name>
    <dbReference type="NCBI Taxonomy" id="2840897"/>
    <lineage>
        <taxon>Bacteria</taxon>
        <taxon>Pseudomonadati</taxon>
        <taxon>Spirochaetota</taxon>
        <taxon>Spirochaetia</taxon>
        <taxon>Spirochaetales</taxon>
        <taxon>Spirochaetaceae</taxon>
        <taxon>Spirochaetaceae incertae sedis</taxon>
        <taxon>Candidatus Ornithospirochaeta</taxon>
    </lineage>
</organism>
<evidence type="ECO:0000256" key="1">
    <source>
        <dbReference type="ARBA" id="ARBA00022679"/>
    </source>
</evidence>
<dbReference type="AlphaFoldDB" id="A0A9D9ND88"/>
<evidence type="ECO:0000313" key="4">
    <source>
        <dbReference type="EMBL" id="MBO8468860.1"/>
    </source>
</evidence>
<evidence type="ECO:0000256" key="2">
    <source>
        <dbReference type="ARBA" id="ARBA00023315"/>
    </source>
</evidence>
<dbReference type="InterPro" id="IPR050832">
    <property type="entry name" value="Bact_Acetyltransf"/>
</dbReference>
<dbReference type="Proteomes" id="UP000810292">
    <property type="component" value="Unassembled WGS sequence"/>
</dbReference>
<protein>
    <submittedName>
        <fullName evidence="4">GNAT family N-acetyltransferase</fullName>
    </submittedName>
</protein>
<dbReference type="GO" id="GO:0016747">
    <property type="term" value="F:acyltransferase activity, transferring groups other than amino-acyl groups"/>
    <property type="evidence" value="ECO:0007669"/>
    <property type="project" value="InterPro"/>
</dbReference>
<accession>A0A9D9ND88</accession>
<reference evidence="4" key="2">
    <citation type="journal article" date="2021" name="PeerJ">
        <title>Extensive microbial diversity within the chicken gut microbiome revealed by metagenomics and culture.</title>
        <authorList>
            <person name="Gilroy R."/>
            <person name="Ravi A."/>
            <person name="Getino M."/>
            <person name="Pursley I."/>
            <person name="Horton D.L."/>
            <person name="Alikhan N.F."/>
            <person name="Baker D."/>
            <person name="Gharbi K."/>
            <person name="Hall N."/>
            <person name="Watson M."/>
            <person name="Adriaenssens E.M."/>
            <person name="Foster-Nyarko E."/>
            <person name="Jarju S."/>
            <person name="Secka A."/>
            <person name="Antonio M."/>
            <person name="Oren A."/>
            <person name="Chaudhuri R.R."/>
            <person name="La Ragione R."/>
            <person name="Hildebrand F."/>
            <person name="Pallen M.J."/>
        </authorList>
    </citation>
    <scope>NUCLEOTIDE SEQUENCE</scope>
    <source>
        <strain evidence="4">14700</strain>
    </source>
</reference>
<reference evidence="4" key="1">
    <citation type="submission" date="2020-10" db="EMBL/GenBank/DDBJ databases">
        <authorList>
            <person name="Gilroy R."/>
        </authorList>
    </citation>
    <scope>NUCLEOTIDE SEQUENCE</scope>
    <source>
        <strain evidence="4">14700</strain>
    </source>
</reference>
<dbReference type="InterPro" id="IPR000182">
    <property type="entry name" value="GNAT_dom"/>
</dbReference>
<dbReference type="PANTHER" id="PTHR43877:SF2">
    <property type="entry name" value="AMINOALKYLPHOSPHONATE N-ACETYLTRANSFERASE-RELATED"/>
    <property type="match status" value="1"/>
</dbReference>